<dbReference type="InterPro" id="IPR036063">
    <property type="entry name" value="Smr_dom_sf"/>
</dbReference>
<sequence>MDSFLATGVGLGLRALIDSVTDDNVTASALIGIWEGVVLNHFLSKHRSSFDPYVAFGFRLFVDFMFTESFGRMTMIVMWAFLGMVFADLGGDLSKDRRFRRIWRRIRHTFPFLSRSRSRRTSRVRFIPEGSQSSMTSARSPQLPLRPTTTPFPGSFDQWSVASSEIGGPTAHEPSLREPRLRRTEPVRRETRRTESVHTLHTNRSNTLVSETLHTEITHNEPPARTPSELEYLTLPVIPDGEPSPINPSYRDGDDQPVHSGLTTPSNDLLMRNLPEDDRPIDHSGLTTPDHIHTNLMLSGTDVPPVRIISDQPEHTPTRSQLEPPAIPIRPPAERSETSLLFPEPSVPSLADLANANSQSTLTLIPPISEIPNIPTPAPDPEQPLNRDTLVEPPPQYEEPIKDVPDNVSVGGESAISGTSRTEIITKADDLRQQAQTQEKAREGYKAALDKAKREKRPWDVLWYEGEIEIAENKAKELNAKAAHRYFKAHNLKPEPQTIDVHRLQQPEAIAAVKRALRDARGAGSPELRVIVGQGKHSKNNQPVLKKAIINGLLEYSIQAKADPTNGGVLVIAIPQLTLAGVGPSTKK</sequence>
<feature type="region of interest" description="Disordered" evidence="2">
    <location>
        <begin position="128"/>
        <end position="150"/>
    </location>
</feature>
<feature type="compositionally biased region" description="Basic and acidic residues" evidence="2">
    <location>
        <begin position="174"/>
        <end position="198"/>
    </location>
</feature>
<dbReference type="AlphaFoldDB" id="A0A8K0XUR2"/>
<organism evidence="4 5">
    <name type="scientific">Cristinia sonorae</name>
    <dbReference type="NCBI Taxonomy" id="1940300"/>
    <lineage>
        <taxon>Eukaryota</taxon>
        <taxon>Fungi</taxon>
        <taxon>Dikarya</taxon>
        <taxon>Basidiomycota</taxon>
        <taxon>Agaricomycotina</taxon>
        <taxon>Agaricomycetes</taxon>
        <taxon>Agaricomycetidae</taxon>
        <taxon>Agaricales</taxon>
        <taxon>Pleurotineae</taxon>
        <taxon>Stephanosporaceae</taxon>
        <taxon>Cristinia</taxon>
    </lineage>
</organism>
<feature type="compositionally biased region" description="Polar residues" evidence="2">
    <location>
        <begin position="130"/>
        <end position="140"/>
    </location>
</feature>
<dbReference type="EMBL" id="JAEVFJ010000001">
    <property type="protein sequence ID" value="KAH8107957.1"/>
    <property type="molecule type" value="Genomic_DNA"/>
</dbReference>
<feature type="region of interest" description="Disordered" evidence="2">
    <location>
        <begin position="164"/>
        <end position="199"/>
    </location>
</feature>
<dbReference type="PROSITE" id="PS50828">
    <property type="entry name" value="SMR"/>
    <property type="match status" value="1"/>
</dbReference>
<dbReference type="Proteomes" id="UP000813824">
    <property type="component" value="Unassembled WGS sequence"/>
</dbReference>
<dbReference type="Pfam" id="PF01713">
    <property type="entry name" value="Smr"/>
    <property type="match status" value="1"/>
</dbReference>
<dbReference type="InterPro" id="IPR002625">
    <property type="entry name" value="Smr_dom"/>
</dbReference>
<gene>
    <name evidence="4" type="ORF">BXZ70DRAFT_24725</name>
</gene>
<dbReference type="InterPro" id="IPR053020">
    <property type="entry name" value="Smr_domain_protein"/>
</dbReference>
<keyword evidence="5" id="KW-1185">Reference proteome</keyword>
<feature type="region of interest" description="Disordered" evidence="2">
    <location>
        <begin position="367"/>
        <end position="415"/>
    </location>
</feature>
<dbReference type="Gene3D" id="3.30.1370.110">
    <property type="match status" value="1"/>
</dbReference>
<evidence type="ECO:0000256" key="1">
    <source>
        <dbReference type="SAM" id="Coils"/>
    </source>
</evidence>
<reference evidence="4" key="1">
    <citation type="journal article" date="2021" name="New Phytol.">
        <title>Evolutionary innovations through gain and loss of genes in the ectomycorrhizal Boletales.</title>
        <authorList>
            <person name="Wu G."/>
            <person name="Miyauchi S."/>
            <person name="Morin E."/>
            <person name="Kuo A."/>
            <person name="Drula E."/>
            <person name="Varga T."/>
            <person name="Kohler A."/>
            <person name="Feng B."/>
            <person name="Cao Y."/>
            <person name="Lipzen A."/>
            <person name="Daum C."/>
            <person name="Hundley H."/>
            <person name="Pangilinan J."/>
            <person name="Johnson J."/>
            <person name="Barry K."/>
            <person name="LaButti K."/>
            <person name="Ng V."/>
            <person name="Ahrendt S."/>
            <person name="Min B."/>
            <person name="Choi I.G."/>
            <person name="Park H."/>
            <person name="Plett J.M."/>
            <person name="Magnuson J."/>
            <person name="Spatafora J.W."/>
            <person name="Nagy L.G."/>
            <person name="Henrissat B."/>
            <person name="Grigoriev I.V."/>
            <person name="Yang Z.L."/>
            <person name="Xu J."/>
            <person name="Martin F.M."/>
        </authorList>
    </citation>
    <scope>NUCLEOTIDE SEQUENCE</scope>
    <source>
        <strain evidence="4">KKN 215</strain>
    </source>
</reference>
<protein>
    <recommendedName>
        <fullName evidence="3">Smr domain-containing protein</fullName>
    </recommendedName>
</protein>
<feature type="domain" description="Smr" evidence="3">
    <location>
        <begin position="499"/>
        <end position="575"/>
    </location>
</feature>
<keyword evidence="1" id="KW-0175">Coiled coil</keyword>
<dbReference type="SMART" id="SM00463">
    <property type="entry name" value="SMR"/>
    <property type="match status" value="1"/>
</dbReference>
<evidence type="ECO:0000259" key="3">
    <source>
        <dbReference type="PROSITE" id="PS50828"/>
    </source>
</evidence>
<name>A0A8K0XUR2_9AGAR</name>
<feature type="coiled-coil region" evidence="1">
    <location>
        <begin position="428"/>
        <end position="481"/>
    </location>
</feature>
<proteinExistence type="predicted"/>
<dbReference type="PANTHER" id="PTHR47417:SF1">
    <property type="entry name" value="SMR DOMAIN-CONTAINING PROTEIN YPL199C"/>
    <property type="match status" value="1"/>
</dbReference>
<evidence type="ECO:0000256" key="2">
    <source>
        <dbReference type="SAM" id="MobiDB-lite"/>
    </source>
</evidence>
<dbReference type="OrthoDB" id="3231855at2759"/>
<comment type="caution">
    <text evidence="4">The sequence shown here is derived from an EMBL/GenBank/DDBJ whole genome shotgun (WGS) entry which is preliminary data.</text>
</comment>
<dbReference type="PANTHER" id="PTHR47417">
    <property type="entry name" value="SMR DOMAIN-CONTAINING PROTEIN YPL199C"/>
    <property type="match status" value="1"/>
</dbReference>
<evidence type="ECO:0000313" key="4">
    <source>
        <dbReference type="EMBL" id="KAH8107957.1"/>
    </source>
</evidence>
<feature type="region of interest" description="Disordered" evidence="2">
    <location>
        <begin position="311"/>
        <end position="332"/>
    </location>
</feature>
<accession>A0A8K0XUR2</accession>
<dbReference type="SUPFAM" id="SSF160443">
    <property type="entry name" value="SMR domain-like"/>
    <property type="match status" value="1"/>
</dbReference>
<evidence type="ECO:0000313" key="5">
    <source>
        <dbReference type="Proteomes" id="UP000813824"/>
    </source>
</evidence>